<proteinExistence type="predicted"/>
<evidence type="ECO:0000313" key="2">
    <source>
        <dbReference type="Proteomes" id="UP000034096"/>
    </source>
</evidence>
<dbReference type="AlphaFoldDB" id="A0A0G0IMH6"/>
<comment type="caution">
    <text evidence="1">The sequence shown here is derived from an EMBL/GenBank/DDBJ whole genome shotgun (WGS) entry which is preliminary data.</text>
</comment>
<organism evidence="1 2">
    <name type="scientific">Candidatus Woesebacteria bacterium GW2011_GWC1_38_13</name>
    <dbReference type="NCBI Taxonomy" id="1618583"/>
    <lineage>
        <taxon>Bacteria</taxon>
        <taxon>Candidatus Woeseibacteriota</taxon>
    </lineage>
</organism>
<feature type="non-terminal residue" evidence="1">
    <location>
        <position position="1"/>
    </location>
</feature>
<sequence>STAAVGEANTRTVGEGDGVLFGVEVGSVTIDTLNVGVGFTGDTEGAALEVGVKYLIVSGVWVSVGIIFSTKTTVGEGFKSARSAVLESSPVNNLYSE</sequence>
<evidence type="ECO:0000313" key="1">
    <source>
        <dbReference type="EMBL" id="KKQ55897.1"/>
    </source>
</evidence>
<gene>
    <name evidence="1" type="ORF">US75_C0012G0040</name>
</gene>
<reference evidence="1 2" key="1">
    <citation type="journal article" date="2015" name="Nature">
        <title>rRNA introns, odd ribosomes, and small enigmatic genomes across a large radiation of phyla.</title>
        <authorList>
            <person name="Brown C.T."/>
            <person name="Hug L.A."/>
            <person name="Thomas B.C."/>
            <person name="Sharon I."/>
            <person name="Castelle C.J."/>
            <person name="Singh A."/>
            <person name="Wilkins M.J."/>
            <person name="Williams K.H."/>
            <person name="Banfield J.F."/>
        </authorList>
    </citation>
    <scope>NUCLEOTIDE SEQUENCE [LARGE SCALE GENOMIC DNA]</scope>
</reference>
<dbReference type="EMBL" id="LBUE01000012">
    <property type="protein sequence ID" value="KKQ55897.1"/>
    <property type="molecule type" value="Genomic_DNA"/>
</dbReference>
<protein>
    <submittedName>
        <fullName evidence="1">Uncharacterized protein</fullName>
    </submittedName>
</protein>
<dbReference type="Proteomes" id="UP000034096">
    <property type="component" value="Unassembled WGS sequence"/>
</dbReference>
<accession>A0A0G0IMH6</accession>
<name>A0A0G0IMH6_9BACT</name>